<sequence>MMLLHCQAMGKESLLTVKVTREKLWCFSTNEIHVGLSIQDVQTKKIIGRGTKRGGLYYVDHIAPGRVHQVRGIVANLDWPKKKFNVKNAFLHGDLEGVYMDRPPGYGLSNNSGKVSRLRKALDGKVTFLIIYVDDVVVTSDDVVEMGKLQNYLALEFEMKDLGAFKYFLGIKGVYQPKPMQNHHLAIYDDQVPTNKKRYQRLVGRIIYVSATRPNIAYAVSVVSQFMHSSSEDHLAAVMRILCYLKKAPSRFLIFRKLGHLDVKGYTDADWASNTIDRHSTSGYFTFIGGNFITWRSKKKSVVARFSAEAEYRDIA</sequence>
<dbReference type="SUPFAM" id="SSF56672">
    <property type="entry name" value="DNA/RNA polymerases"/>
    <property type="match status" value="1"/>
</dbReference>
<comment type="caution">
    <text evidence="2">The sequence shown here is derived from an EMBL/GenBank/DDBJ whole genome shotgun (WGS) entry which is preliminary data.</text>
</comment>
<dbReference type="PANTHER" id="PTHR11439">
    <property type="entry name" value="GAG-POL-RELATED RETROTRANSPOSON"/>
    <property type="match status" value="1"/>
</dbReference>
<evidence type="ECO:0000313" key="3">
    <source>
        <dbReference type="Proteomes" id="UP001054821"/>
    </source>
</evidence>
<protein>
    <recommendedName>
        <fullName evidence="1">Reverse transcriptase Ty1/copia-type domain-containing protein</fullName>
    </recommendedName>
</protein>
<gene>
    <name evidence="2" type="ORF">L3X38_027206</name>
</gene>
<evidence type="ECO:0000259" key="1">
    <source>
        <dbReference type="Pfam" id="PF07727"/>
    </source>
</evidence>
<name>A0AAD4VME2_PRUDU</name>
<dbReference type="InterPro" id="IPR043502">
    <property type="entry name" value="DNA/RNA_pol_sf"/>
</dbReference>
<dbReference type="PANTHER" id="PTHR11439:SF467">
    <property type="entry name" value="INTEGRASE CATALYTIC DOMAIN-CONTAINING PROTEIN"/>
    <property type="match status" value="1"/>
</dbReference>
<accession>A0AAD4VME2</accession>
<dbReference type="CDD" id="cd09272">
    <property type="entry name" value="RNase_HI_RT_Ty1"/>
    <property type="match status" value="1"/>
</dbReference>
<evidence type="ECO:0000313" key="2">
    <source>
        <dbReference type="EMBL" id="KAI5327810.1"/>
    </source>
</evidence>
<dbReference type="InterPro" id="IPR013103">
    <property type="entry name" value="RVT_2"/>
</dbReference>
<dbReference type="EMBL" id="JAJFAZ020000005">
    <property type="protein sequence ID" value="KAI5327810.1"/>
    <property type="molecule type" value="Genomic_DNA"/>
</dbReference>
<proteinExistence type="predicted"/>
<dbReference type="Pfam" id="PF07727">
    <property type="entry name" value="RVT_2"/>
    <property type="match status" value="1"/>
</dbReference>
<reference evidence="2 3" key="1">
    <citation type="journal article" date="2022" name="G3 (Bethesda)">
        <title>Whole-genome sequence and methylome profiling of the almond [Prunus dulcis (Mill.) D.A. Webb] cultivar 'Nonpareil'.</title>
        <authorList>
            <person name="D'Amico-Willman K.M."/>
            <person name="Ouma W.Z."/>
            <person name="Meulia T."/>
            <person name="Sideli G.M."/>
            <person name="Gradziel T.M."/>
            <person name="Fresnedo-Ramirez J."/>
        </authorList>
    </citation>
    <scope>NUCLEOTIDE SEQUENCE [LARGE SCALE GENOMIC DNA]</scope>
    <source>
        <strain evidence="2">Clone GOH B32 T37-40</strain>
    </source>
</reference>
<organism evidence="2 3">
    <name type="scientific">Prunus dulcis</name>
    <name type="common">Almond</name>
    <name type="synonym">Amygdalus dulcis</name>
    <dbReference type="NCBI Taxonomy" id="3755"/>
    <lineage>
        <taxon>Eukaryota</taxon>
        <taxon>Viridiplantae</taxon>
        <taxon>Streptophyta</taxon>
        <taxon>Embryophyta</taxon>
        <taxon>Tracheophyta</taxon>
        <taxon>Spermatophyta</taxon>
        <taxon>Magnoliopsida</taxon>
        <taxon>eudicotyledons</taxon>
        <taxon>Gunneridae</taxon>
        <taxon>Pentapetalae</taxon>
        <taxon>rosids</taxon>
        <taxon>fabids</taxon>
        <taxon>Rosales</taxon>
        <taxon>Rosaceae</taxon>
        <taxon>Amygdaloideae</taxon>
        <taxon>Amygdaleae</taxon>
        <taxon>Prunus</taxon>
    </lineage>
</organism>
<keyword evidence="3" id="KW-1185">Reference proteome</keyword>
<feature type="domain" description="Reverse transcriptase Ty1/copia-type" evidence="1">
    <location>
        <begin position="129"/>
        <end position="172"/>
    </location>
</feature>
<dbReference type="AlphaFoldDB" id="A0AAD4VME2"/>
<dbReference type="Proteomes" id="UP001054821">
    <property type="component" value="Chromosome 5"/>
</dbReference>